<dbReference type="AlphaFoldDB" id="A0A319DBH7"/>
<dbReference type="InterPro" id="IPR036864">
    <property type="entry name" value="Zn2-C6_fun-type_DNA-bd_sf"/>
</dbReference>
<evidence type="ECO:0000313" key="8">
    <source>
        <dbReference type="EMBL" id="PYH94571.1"/>
    </source>
</evidence>
<protein>
    <recommendedName>
        <fullName evidence="7">Zn(2)-C6 fungal-type domain-containing protein</fullName>
    </recommendedName>
</protein>
<keyword evidence="2" id="KW-0805">Transcription regulation</keyword>
<feature type="region of interest" description="Disordered" evidence="6">
    <location>
        <begin position="1"/>
        <end position="27"/>
    </location>
</feature>
<accession>A0A319DBH7</accession>
<dbReference type="GO" id="GO:0003677">
    <property type="term" value="F:DNA binding"/>
    <property type="evidence" value="ECO:0007669"/>
    <property type="project" value="UniProtKB-KW"/>
</dbReference>
<proteinExistence type="predicted"/>
<dbReference type="GO" id="GO:0000981">
    <property type="term" value="F:DNA-binding transcription factor activity, RNA polymerase II-specific"/>
    <property type="evidence" value="ECO:0007669"/>
    <property type="project" value="InterPro"/>
</dbReference>
<sequence length="766" mass="85923">MMATASAMEGPSSQPTGSRQYKSRRSRPCDLCRTRKVACSIAVEPPCELCRLKGRSCTFIDGPGSRRRPPPLSQPRNHEKQCPQPSKSSMIQPMIHGPSLLTYSPPEIQHPAHSHAQQQLDDFHTSMANPTNSFDFTPHLPQLSEAPNEVGRSNGAGNIATYAPLGQATSRHRNNNSISRTQRQPTSDPEPMGASKTISLDQQPERSYRFVGPSGELDTYLIARREFNDDLQSASHYTAITYQYTRPVDIDVPSFQPPPIFTIGATSRLNNSEPKFESGSLADLRKKFNDLVSPSFARELIRLHFKFVHPSFPIIRPEQIPSPAEGIGRIQLSFLAAICASSLPYIIYDDALSLEASVAPPATDLLRISWTALQVESPDIRLCSIQTCLLILQREAREDLFGETSLNWQICGMMVSHSQTLGLNRDPTDWSVIELWERKLRRVLWWAVLVTDTWTAFGQGMPSHINSADFDVPFPEESDFAENTPTNKLEYKETSNSPFYHLLHLTLIQRDIMRTFFTVRAMNQTAGDLRLALTLARPLRERLMLWHQSLPAYLCLTYDDNKRKETQRDSFFSDGLFSSGPLRLTYLTAQVSLFRAMLTPLAVVSIQSRGPSEQPSFGGNDGASAVIVGATHSAQELVRFIETLTAADWDSFWYSWSKHNFAIVSTFLMHLLILTRSPQTASPSSVSPQQEFSSPSDIMGNFASGPSSPMNHGFEKEYSELESLTKRWRWALRLAERGAGGRKGLLSVSLRRVEALFREWQTGEKP</sequence>
<dbReference type="GO" id="GO:0006351">
    <property type="term" value="P:DNA-templated transcription"/>
    <property type="evidence" value="ECO:0007669"/>
    <property type="project" value="InterPro"/>
</dbReference>
<keyword evidence="4" id="KW-0804">Transcription</keyword>
<feature type="domain" description="Zn(2)-C6 fungal-type" evidence="7">
    <location>
        <begin position="28"/>
        <end position="59"/>
    </location>
</feature>
<keyword evidence="5" id="KW-0539">Nucleus</keyword>
<reference evidence="8 9" key="1">
    <citation type="submission" date="2018-02" db="EMBL/GenBank/DDBJ databases">
        <title>The genomes of Aspergillus section Nigri reveals drivers in fungal speciation.</title>
        <authorList>
            <consortium name="DOE Joint Genome Institute"/>
            <person name="Vesth T.C."/>
            <person name="Nybo J."/>
            <person name="Theobald S."/>
            <person name="Brandl J."/>
            <person name="Frisvad J.C."/>
            <person name="Nielsen K.F."/>
            <person name="Lyhne E.K."/>
            <person name="Kogle M.E."/>
            <person name="Kuo A."/>
            <person name="Riley R."/>
            <person name="Clum A."/>
            <person name="Nolan M."/>
            <person name="Lipzen A."/>
            <person name="Salamov A."/>
            <person name="Henrissat B."/>
            <person name="Wiebenga A."/>
            <person name="De vries R.P."/>
            <person name="Grigoriev I.V."/>
            <person name="Mortensen U.H."/>
            <person name="Andersen M.R."/>
            <person name="Baker S.E."/>
        </authorList>
    </citation>
    <scope>NUCLEOTIDE SEQUENCE [LARGE SCALE GENOMIC DNA]</scope>
    <source>
        <strain evidence="8 9">CBS 707.79</strain>
    </source>
</reference>
<dbReference type="GO" id="GO:0001080">
    <property type="term" value="P:nitrogen catabolite activation of transcription from RNA polymerase II promoter"/>
    <property type="evidence" value="ECO:0007669"/>
    <property type="project" value="TreeGrafter"/>
</dbReference>
<dbReference type="PANTHER" id="PTHR31668:SF4">
    <property type="entry name" value="TRANSCRIPTIONAL ACTIVATOR PROTEIN DAL81"/>
    <property type="match status" value="1"/>
</dbReference>
<name>A0A319DBH7_9EURO</name>
<evidence type="ECO:0000259" key="7">
    <source>
        <dbReference type="PROSITE" id="PS50048"/>
    </source>
</evidence>
<feature type="region of interest" description="Disordered" evidence="6">
    <location>
        <begin position="59"/>
        <end position="90"/>
    </location>
</feature>
<dbReference type="Proteomes" id="UP000247810">
    <property type="component" value="Unassembled WGS sequence"/>
</dbReference>
<dbReference type="CDD" id="cd12148">
    <property type="entry name" value="fungal_TF_MHR"/>
    <property type="match status" value="1"/>
</dbReference>
<organism evidence="8 9">
    <name type="scientific">Aspergillus ellipticus CBS 707.79</name>
    <dbReference type="NCBI Taxonomy" id="1448320"/>
    <lineage>
        <taxon>Eukaryota</taxon>
        <taxon>Fungi</taxon>
        <taxon>Dikarya</taxon>
        <taxon>Ascomycota</taxon>
        <taxon>Pezizomycotina</taxon>
        <taxon>Eurotiomycetes</taxon>
        <taxon>Eurotiomycetidae</taxon>
        <taxon>Eurotiales</taxon>
        <taxon>Aspergillaceae</taxon>
        <taxon>Aspergillus</taxon>
        <taxon>Aspergillus subgen. Circumdati</taxon>
    </lineage>
</organism>
<dbReference type="Pfam" id="PF04082">
    <property type="entry name" value="Fungal_trans"/>
    <property type="match status" value="1"/>
</dbReference>
<dbReference type="VEuPathDB" id="FungiDB:BO71DRAFT_353217"/>
<feature type="compositionally biased region" description="Polar residues" evidence="6">
    <location>
        <begin position="175"/>
        <end position="187"/>
    </location>
</feature>
<dbReference type="EMBL" id="KZ825869">
    <property type="protein sequence ID" value="PYH94571.1"/>
    <property type="molecule type" value="Genomic_DNA"/>
</dbReference>
<feature type="compositionally biased region" description="Polar residues" evidence="6">
    <location>
        <begin position="679"/>
        <end position="696"/>
    </location>
</feature>
<keyword evidence="9" id="KW-1185">Reference proteome</keyword>
<dbReference type="OrthoDB" id="1924787at2759"/>
<dbReference type="SMART" id="SM00066">
    <property type="entry name" value="GAL4"/>
    <property type="match status" value="1"/>
</dbReference>
<dbReference type="GO" id="GO:0008270">
    <property type="term" value="F:zinc ion binding"/>
    <property type="evidence" value="ECO:0007669"/>
    <property type="project" value="InterPro"/>
</dbReference>
<dbReference type="GO" id="GO:0005634">
    <property type="term" value="C:nucleus"/>
    <property type="evidence" value="ECO:0007669"/>
    <property type="project" value="TreeGrafter"/>
</dbReference>
<evidence type="ECO:0000313" key="9">
    <source>
        <dbReference type="Proteomes" id="UP000247810"/>
    </source>
</evidence>
<dbReference type="SUPFAM" id="SSF57701">
    <property type="entry name" value="Zn2/Cys6 DNA-binding domain"/>
    <property type="match status" value="1"/>
</dbReference>
<dbReference type="SMART" id="SM00906">
    <property type="entry name" value="Fungal_trans"/>
    <property type="match status" value="1"/>
</dbReference>
<feature type="region of interest" description="Disordered" evidence="6">
    <location>
        <begin position="679"/>
        <end position="703"/>
    </location>
</feature>
<evidence type="ECO:0000256" key="4">
    <source>
        <dbReference type="ARBA" id="ARBA00023163"/>
    </source>
</evidence>
<dbReference type="CDD" id="cd00067">
    <property type="entry name" value="GAL4"/>
    <property type="match status" value="1"/>
</dbReference>
<dbReference type="PANTHER" id="PTHR31668">
    <property type="entry name" value="GLUCOSE TRANSPORT TRANSCRIPTION REGULATOR RGT1-RELATED-RELATED"/>
    <property type="match status" value="1"/>
</dbReference>
<keyword evidence="1" id="KW-0479">Metal-binding</keyword>
<evidence type="ECO:0000256" key="1">
    <source>
        <dbReference type="ARBA" id="ARBA00022723"/>
    </source>
</evidence>
<dbReference type="STRING" id="1448320.A0A319DBH7"/>
<dbReference type="InterPro" id="IPR007219">
    <property type="entry name" value="XnlR_reg_dom"/>
</dbReference>
<evidence type="ECO:0000256" key="5">
    <source>
        <dbReference type="ARBA" id="ARBA00023242"/>
    </source>
</evidence>
<dbReference type="PROSITE" id="PS00463">
    <property type="entry name" value="ZN2_CY6_FUNGAL_1"/>
    <property type="match status" value="1"/>
</dbReference>
<evidence type="ECO:0000256" key="3">
    <source>
        <dbReference type="ARBA" id="ARBA00023125"/>
    </source>
</evidence>
<keyword evidence="3" id="KW-0238">DNA-binding</keyword>
<evidence type="ECO:0000256" key="6">
    <source>
        <dbReference type="SAM" id="MobiDB-lite"/>
    </source>
</evidence>
<feature type="region of interest" description="Disordered" evidence="6">
    <location>
        <begin position="125"/>
        <end position="205"/>
    </location>
</feature>
<feature type="compositionally biased region" description="Polar residues" evidence="6">
    <location>
        <begin position="125"/>
        <end position="135"/>
    </location>
</feature>
<feature type="compositionally biased region" description="Polar residues" evidence="6">
    <location>
        <begin position="11"/>
        <end position="20"/>
    </location>
</feature>
<dbReference type="Gene3D" id="4.10.240.10">
    <property type="entry name" value="Zn(2)-C6 fungal-type DNA-binding domain"/>
    <property type="match status" value="1"/>
</dbReference>
<dbReference type="InterPro" id="IPR001138">
    <property type="entry name" value="Zn2Cys6_DnaBD"/>
</dbReference>
<dbReference type="InterPro" id="IPR050797">
    <property type="entry name" value="Carb_Metab_Trans_Reg"/>
</dbReference>
<evidence type="ECO:0000256" key="2">
    <source>
        <dbReference type="ARBA" id="ARBA00023015"/>
    </source>
</evidence>
<gene>
    <name evidence="8" type="ORF">BO71DRAFT_353217</name>
</gene>
<dbReference type="PROSITE" id="PS50048">
    <property type="entry name" value="ZN2_CY6_FUNGAL_2"/>
    <property type="match status" value="1"/>
</dbReference>